<name>Q2SKL4_HAHCH</name>
<dbReference type="PRINTS" id="PR00080">
    <property type="entry name" value="SDRFAMILY"/>
</dbReference>
<dbReference type="PANTHER" id="PTHR42901:SF1">
    <property type="entry name" value="ALCOHOL DEHYDROGENASE"/>
    <property type="match status" value="1"/>
</dbReference>
<dbReference type="HOGENOM" id="CLU_010194_2_10_6"/>
<dbReference type="PRINTS" id="PR00081">
    <property type="entry name" value="GDHRDH"/>
</dbReference>
<dbReference type="KEGG" id="hch:HCH_01977"/>
<comment type="subunit">
    <text evidence="5">Homodimer and heterotetramer.</text>
</comment>
<comment type="similarity">
    <text evidence="2 7">Belongs to the short-chain dehydrogenases/reductases (SDR) family.</text>
</comment>
<evidence type="ECO:0000256" key="1">
    <source>
        <dbReference type="ARBA" id="ARBA00005177"/>
    </source>
</evidence>
<dbReference type="FunFam" id="3.40.50.720:FF:000047">
    <property type="entry name" value="NADP-dependent L-serine/L-allo-threonine dehydrogenase"/>
    <property type="match status" value="1"/>
</dbReference>
<comment type="pathway">
    <text evidence="1">Organosulfur degradation.</text>
</comment>
<dbReference type="OrthoDB" id="9810734at2"/>
<dbReference type="EMBL" id="CP000155">
    <property type="protein sequence ID" value="ABC28810.1"/>
    <property type="molecule type" value="Genomic_DNA"/>
</dbReference>
<reference evidence="9 10" key="1">
    <citation type="journal article" date="2005" name="Nucleic Acids Res.">
        <title>Genomic blueprint of Hahella chejuensis, a marine microbe producing an algicidal agent.</title>
        <authorList>
            <person name="Jeong H."/>
            <person name="Yim J.H."/>
            <person name="Lee C."/>
            <person name="Choi S.-H."/>
            <person name="Park Y.K."/>
            <person name="Yoon S.H."/>
            <person name="Hur C.-G."/>
            <person name="Kang H.-Y."/>
            <person name="Kim D."/>
            <person name="Lee H.H."/>
            <person name="Park K.H."/>
            <person name="Park S.-H."/>
            <person name="Park H.-S."/>
            <person name="Lee H.K."/>
            <person name="Oh T.K."/>
            <person name="Kim J.F."/>
        </authorList>
    </citation>
    <scope>NUCLEOTIDE SEQUENCE [LARGE SCALE GENOMIC DNA]</scope>
    <source>
        <strain evidence="9 10">KCTC 2396</strain>
    </source>
</reference>
<organism evidence="9 10">
    <name type="scientific">Hahella chejuensis (strain KCTC 2396)</name>
    <dbReference type="NCBI Taxonomy" id="349521"/>
    <lineage>
        <taxon>Bacteria</taxon>
        <taxon>Pseudomonadati</taxon>
        <taxon>Pseudomonadota</taxon>
        <taxon>Gammaproteobacteria</taxon>
        <taxon>Oceanospirillales</taxon>
        <taxon>Hahellaceae</taxon>
        <taxon>Hahella</taxon>
    </lineage>
</organism>
<accession>Q2SKL4</accession>
<gene>
    <name evidence="9" type="ordered locus">HCH_01977</name>
</gene>
<keyword evidence="3" id="KW-0560">Oxidoreductase</keyword>
<dbReference type="InterPro" id="IPR036291">
    <property type="entry name" value="NAD(P)-bd_dom_sf"/>
</dbReference>
<comment type="catalytic activity">
    <reaction evidence="4">
        <text>2-hydroxyethane-1-sulfonate + NADP(+) = sulfoacetaldehyde + NADPH + H(+)</text>
        <dbReference type="Rhea" id="RHEA:29591"/>
        <dbReference type="ChEBI" id="CHEBI:15378"/>
        <dbReference type="ChEBI" id="CHEBI:57783"/>
        <dbReference type="ChEBI" id="CHEBI:58246"/>
        <dbReference type="ChEBI" id="CHEBI:58349"/>
        <dbReference type="ChEBI" id="CHEBI:61904"/>
        <dbReference type="EC" id="1.1.1.313"/>
    </reaction>
</comment>
<dbReference type="GO" id="GO:0016616">
    <property type="term" value="F:oxidoreductase activity, acting on the CH-OH group of donors, NAD or NADP as acceptor"/>
    <property type="evidence" value="ECO:0007669"/>
    <property type="project" value="UniProtKB-ARBA"/>
</dbReference>
<protein>
    <recommendedName>
        <fullName evidence="6">sulfoacetaldehyde reductase (NADPH)</fullName>
        <ecNumber evidence="6">1.1.1.313</ecNumber>
    </recommendedName>
</protein>
<dbReference type="STRING" id="349521.HCH_01977"/>
<evidence type="ECO:0000313" key="10">
    <source>
        <dbReference type="Proteomes" id="UP000000238"/>
    </source>
</evidence>
<dbReference type="Proteomes" id="UP000000238">
    <property type="component" value="Chromosome"/>
</dbReference>
<feature type="domain" description="Ketoreductase" evidence="8">
    <location>
        <begin position="10"/>
        <end position="192"/>
    </location>
</feature>
<evidence type="ECO:0000259" key="8">
    <source>
        <dbReference type="SMART" id="SM00822"/>
    </source>
</evidence>
<dbReference type="Gene3D" id="3.40.50.720">
    <property type="entry name" value="NAD(P)-binding Rossmann-like Domain"/>
    <property type="match status" value="1"/>
</dbReference>
<keyword evidence="10" id="KW-1185">Reference proteome</keyword>
<evidence type="ECO:0000256" key="3">
    <source>
        <dbReference type="ARBA" id="ARBA00023002"/>
    </source>
</evidence>
<dbReference type="InterPro" id="IPR057326">
    <property type="entry name" value="KR_dom"/>
</dbReference>
<evidence type="ECO:0000313" key="9">
    <source>
        <dbReference type="EMBL" id="ABC28810.1"/>
    </source>
</evidence>
<dbReference type="eggNOG" id="COG4221">
    <property type="taxonomic scope" value="Bacteria"/>
</dbReference>
<sequence>MSKPGNHNRKVALVTGASVGLGEAIAERLAQEGYDLILLARRQDKLEALAARLSTNCHIIACDICDQDAVTKSIEDLPPAFANIELLVNNAGLALGLGPAQNVSWEDWSRMIEVNCTGLAFMTHLLLPGMVERNAGHIINIGSIAGSYAYFGGNVYGATKAFVEQFSRNLKADLLGTALRVTNIEPGMVGGSEFSLVRFKGDEDKVKATYENADALTPEHIADCVAWAATRPANVNINRIEVMPVCQAPERLAIHRAKS</sequence>
<dbReference type="AlphaFoldDB" id="Q2SKL4"/>
<dbReference type="SUPFAM" id="SSF51735">
    <property type="entry name" value="NAD(P)-binding Rossmann-fold domains"/>
    <property type="match status" value="1"/>
</dbReference>
<dbReference type="InterPro" id="IPR002347">
    <property type="entry name" value="SDR_fam"/>
</dbReference>
<dbReference type="Pfam" id="PF00106">
    <property type="entry name" value="adh_short"/>
    <property type="match status" value="1"/>
</dbReference>
<dbReference type="SMART" id="SM00822">
    <property type="entry name" value="PKS_KR"/>
    <property type="match status" value="1"/>
</dbReference>
<dbReference type="PANTHER" id="PTHR42901">
    <property type="entry name" value="ALCOHOL DEHYDROGENASE"/>
    <property type="match status" value="1"/>
</dbReference>
<dbReference type="RefSeq" id="WP_011395881.1">
    <property type="nucleotide sequence ID" value="NC_007645.1"/>
</dbReference>
<evidence type="ECO:0000256" key="6">
    <source>
        <dbReference type="ARBA" id="ARBA00066933"/>
    </source>
</evidence>
<evidence type="ECO:0000256" key="2">
    <source>
        <dbReference type="ARBA" id="ARBA00006484"/>
    </source>
</evidence>
<evidence type="ECO:0000256" key="5">
    <source>
        <dbReference type="ARBA" id="ARBA00063095"/>
    </source>
</evidence>
<dbReference type="EC" id="1.1.1.313" evidence="6"/>
<proteinExistence type="inferred from homology"/>
<evidence type="ECO:0000256" key="7">
    <source>
        <dbReference type="RuleBase" id="RU000363"/>
    </source>
</evidence>
<evidence type="ECO:0000256" key="4">
    <source>
        <dbReference type="ARBA" id="ARBA00052263"/>
    </source>
</evidence>